<reference evidence="10 11" key="1">
    <citation type="journal article" date="2009" name="Appl. Environ. Microbiol.">
        <title>Three genomes from the phylum Acidobacteria provide insight into the lifestyles of these microorganisms in soils.</title>
        <authorList>
            <person name="Ward N.L."/>
            <person name="Challacombe J.F."/>
            <person name="Janssen P.H."/>
            <person name="Henrissat B."/>
            <person name="Coutinho P.M."/>
            <person name="Wu M."/>
            <person name="Xie G."/>
            <person name="Haft D.H."/>
            <person name="Sait M."/>
            <person name="Badger J."/>
            <person name="Barabote R.D."/>
            <person name="Bradley B."/>
            <person name="Brettin T.S."/>
            <person name="Brinkac L.M."/>
            <person name="Bruce D."/>
            <person name="Creasy T."/>
            <person name="Daugherty S.C."/>
            <person name="Davidsen T.M."/>
            <person name="DeBoy R.T."/>
            <person name="Detter J.C."/>
            <person name="Dodson R.J."/>
            <person name="Durkin A.S."/>
            <person name="Ganapathy A."/>
            <person name="Gwinn-Giglio M."/>
            <person name="Han C.S."/>
            <person name="Khouri H."/>
            <person name="Kiss H."/>
            <person name="Kothari S.P."/>
            <person name="Madupu R."/>
            <person name="Nelson K.E."/>
            <person name="Nelson W.C."/>
            <person name="Paulsen I."/>
            <person name="Penn K."/>
            <person name="Ren Q."/>
            <person name="Rosovitz M.J."/>
            <person name="Selengut J.D."/>
            <person name="Shrivastava S."/>
            <person name="Sullivan S.A."/>
            <person name="Tapia R."/>
            <person name="Thompson L.S."/>
            <person name="Watkins K.L."/>
            <person name="Yang Q."/>
            <person name="Yu C."/>
            <person name="Zafar N."/>
            <person name="Zhou L."/>
            <person name="Kuske C.R."/>
        </authorList>
    </citation>
    <scope>NUCLEOTIDE SEQUENCE [LARGE SCALE GENOMIC DNA]</scope>
    <source>
        <strain evidence="11">ATCC 51196 / DSM 11244 / BCRC 80197 / JCM 7670 / NBRC 15755 / NCIMB 13165 / 161</strain>
    </source>
</reference>
<keyword evidence="7" id="KW-0998">Cell outer membrane</keyword>
<dbReference type="InterPro" id="IPR051906">
    <property type="entry name" value="TolC-like"/>
</dbReference>
<keyword evidence="8" id="KW-0175">Coiled coil</keyword>
<sequence length="471" mass="50510">MAITSRYLLCAAALALVTASPLGAQQALPQAPSVRASLQMPATAPATGSSGKGSGPRMMALTLDQAIEAALRSDPIYATSIATSGTARLNHQLARNALLPSASFHGQYLYTQPNGQFNQGGQSGQQAAPRFIANNAIREYAAQLMANETISFTGFANLRQTQALAAKAGADLESARRDLILRVVQEYFGLLDAENKAQVARQTRDEAQNFLSLTQKLKAGREVAEADVVKAQLDLQQKQRAYSDAQLLAEQARLNLGTLLFADPRTPYKLAVAPAPLLAPRSQVEADAAKNNPDLRSAVESMKAARAAVIAARAEYLPSLTFNYTYGVDAPQLAVNGPGGVQNLGYSASGGINLPLWDWFSTHDRVQEAKLQRRAAQVTLTATQRTLIAQLQEYYHDAQVAEQQMTSLTSSVKLAQESLRLTRLRYSAGEATALEVVNAEDTLSTVKAAQADGQLRYRVALANLQTLTGVL</sequence>
<evidence type="ECO:0000313" key="11">
    <source>
        <dbReference type="Proteomes" id="UP000002207"/>
    </source>
</evidence>
<keyword evidence="3" id="KW-0813">Transport</keyword>
<keyword evidence="6" id="KW-0472">Membrane</keyword>
<dbReference type="OrthoDB" id="109229at2"/>
<evidence type="ECO:0000256" key="1">
    <source>
        <dbReference type="ARBA" id="ARBA00004442"/>
    </source>
</evidence>
<keyword evidence="4" id="KW-1134">Transmembrane beta strand</keyword>
<dbReference type="InterPro" id="IPR003423">
    <property type="entry name" value="OMP_efflux"/>
</dbReference>
<gene>
    <name evidence="10" type="ordered locus">ACP_0737</name>
</gene>
<evidence type="ECO:0000256" key="5">
    <source>
        <dbReference type="ARBA" id="ARBA00022692"/>
    </source>
</evidence>
<proteinExistence type="inferred from homology"/>
<accession>C1F276</accession>
<dbReference type="GO" id="GO:0009279">
    <property type="term" value="C:cell outer membrane"/>
    <property type="evidence" value="ECO:0007669"/>
    <property type="project" value="UniProtKB-SubCell"/>
</dbReference>
<evidence type="ECO:0000256" key="8">
    <source>
        <dbReference type="SAM" id="Coils"/>
    </source>
</evidence>
<dbReference type="AlphaFoldDB" id="C1F276"/>
<dbReference type="GO" id="GO:0015288">
    <property type="term" value="F:porin activity"/>
    <property type="evidence" value="ECO:0007669"/>
    <property type="project" value="TreeGrafter"/>
</dbReference>
<evidence type="ECO:0000256" key="2">
    <source>
        <dbReference type="ARBA" id="ARBA00007613"/>
    </source>
</evidence>
<dbReference type="EMBL" id="CP001472">
    <property type="protein sequence ID" value="ACO33218.1"/>
    <property type="molecule type" value="Genomic_DNA"/>
</dbReference>
<dbReference type="HOGENOM" id="CLU_012817_12_1_0"/>
<protein>
    <submittedName>
        <fullName evidence="10">Outer membrane efflux protein</fullName>
    </submittedName>
</protein>
<dbReference type="SUPFAM" id="SSF56954">
    <property type="entry name" value="Outer membrane efflux proteins (OEP)"/>
    <property type="match status" value="1"/>
</dbReference>
<dbReference type="STRING" id="240015.ACP_0737"/>
<evidence type="ECO:0000256" key="3">
    <source>
        <dbReference type="ARBA" id="ARBA00022448"/>
    </source>
</evidence>
<keyword evidence="11" id="KW-1185">Reference proteome</keyword>
<dbReference type="KEGG" id="aca:ACP_0737"/>
<organism evidence="10 11">
    <name type="scientific">Acidobacterium capsulatum (strain ATCC 51196 / DSM 11244 / BCRC 80197 / JCM 7670 / NBRC 15755 / NCIMB 13165 / 161)</name>
    <dbReference type="NCBI Taxonomy" id="240015"/>
    <lineage>
        <taxon>Bacteria</taxon>
        <taxon>Pseudomonadati</taxon>
        <taxon>Acidobacteriota</taxon>
        <taxon>Terriglobia</taxon>
        <taxon>Terriglobales</taxon>
        <taxon>Acidobacteriaceae</taxon>
        <taxon>Acidobacterium</taxon>
    </lineage>
</organism>
<dbReference type="Proteomes" id="UP000002207">
    <property type="component" value="Chromosome"/>
</dbReference>
<comment type="similarity">
    <text evidence="2">Belongs to the outer membrane factor (OMF) (TC 1.B.17) family.</text>
</comment>
<dbReference type="Gene3D" id="1.20.1600.10">
    <property type="entry name" value="Outer membrane efflux proteins (OEP)"/>
    <property type="match status" value="1"/>
</dbReference>
<name>C1F276_ACIC5</name>
<evidence type="ECO:0000256" key="4">
    <source>
        <dbReference type="ARBA" id="ARBA00022452"/>
    </source>
</evidence>
<feature type="chain" id="PRO_5002907068" evidence="9">
    <location>
        <begin position="25"/>
        <end position="471"/>
    </location>
</feature>
<keyword evidence="9" id="KW-0732">Signal</keyword>
<dbReference type="GO" id="GO:0015562">
    <property type="term" value="F:efflux transmembrane transporter activity"/>
    <property type="evidence" value="ECO:0007669"/>
    <property type="project" value="InterPro"/>
</dbReference>
<comment type="subcellular location">
    <subcellularLocation>
        <location evidence="1">Cell outer membrane</location>
    </subcellularLocation>
</comment>
<evidence type="ECO:0000256" key="9">
    <source>
        <dbReference type="SAM" id="SignalP"/>
    </source>
</evidence>
<dbReference type="eggNOG" id="COG1538">
    <property type="taxonomic scope" value="Bacteria"/>
</dbReference>
<dbReference type="Pfam" id="PF02321">
    <property type="entry name" value="OEP"/>
    <property type="match status" value="1"/>
</dbReference>
<dbReference type="PANTHER" id="PTHR30026">
    <property type="entry name" value="OUTER MEMBRANE PROTEIN TOLC"/>
    <property type="match status" value="1"/>
</dbReference>
<keyword evidence="5" id="KW-0812">Transmembrane</keyword>
<dbReference type="PANTHER" id="PTHR30026:SF20">
    <property type="entry name" value="OUTER MEMBRANE PROTEIN TOLC"/>
    <property type="match status" value="1"/>
</dbReference>
<evidence type="ECO:0000256" key="6">
    <source>
        <dbReference type="ARBA" id="ARBA00023136"/>
    </source>
</evidence>
<feature type="coiled-coil region" evidence="8">
    <location>
        <begin position="221"/>
        <end position="255"/>
    </location>
</feature>
<evidence type="ECO:0000256" key="7">
    <source>
        <dbReference type="ARBA" id="ARBA00023237"/>
    </source>
</evidence>
<dbReference type="GO" id="GO:1990281">
    <property type="term" value="C:efflux pump complex"/>
    <property type="evidence" value="ECO:0007669"/>
    <property type="project" value="TreeGrafter"/>
</dbReference>
<feature type="signal peptide" evidence="9">
    <location>
        <begin position="1"/>
        <end position="24"/>
    </location>
</feature>
<evidence type="ECO:0000313" key="10">
    <source>
        <dbReference type="EMBL" id="ACO33218.1"/>
    </source>
</evidence>
<dbReference type="InParanoid" id="C1F276"/>
<dbReference type="RefSeq" id="WP_015895909.1">
    <property type="nucleotide sequence ID" value="NC_012483.1"/>
</dbReference>